<keyword evidence="7 9" id="KW-0472">Membrane</keyword>
<protein>
    <submittedName>
        <fullName evidence="10">Insulin-induced protein 2</fullName>
    </submittedName>
</protein>
<dbReference type="AlphaFoldDB" id="A0A3M7Q4W7"/>
<evidence type="ECO:0000256" key="8">
    <source>
        <dbReference type="ARBA" id="ARBA00023166"/>
    </source>
</evidence>
<keyword evidence="8" id="KW-0753">Steroid metabolism</keyword>
<comment type="similarity">
    <text evidence="2">Belongs to the INSIG family.</text>
</comment>
<dbReference type="EMBL" id="REGN01007389">
    <property type="protein sequence ID" value="RNA06430.1"/>
    <property type="molecule type" value="Genomic_DNA"/>
</dbReference>
<dbReference type="GO" id="GO:0032933">
    <property type="term" value="P:SREBP signaling pathway"/>
    <property type="evidence" value="ECO:0007669"/>
    <property type="project" value="TreeGrafter"/>
</dbReference>
<accession>A0A3M7Q4W7</accession>
<reference evidence="10 11" key="1">
    <citation type="journal article" date="2018" name="Sci. Rep.">
        <title>Genomic signatures of local adaptation to the degree of environmental predictability in rotifers.</title>
        <authorList>
            <person name="Franch-Gras L."/>
            <person name="Hahn C."/>
            <person name="Garcia-Roger E.M."/>
            <person name="Carmona M.J."/>
            <person name="Serra M."/>
            <person name="Gomez A."/>
        </authorList>
    </citation>
    <scope>NUCLEOTIDE SEQUENCE [LARGE SCALE GENOMIC DNA]</scope>
    <source>
        <strain evidence="10">HYR1</strain>
    </source>
</reference>
<evidence type="ECO:0000256" key="3">
    <source>
        <dbReference type="ARBA" id="ARBA00022548"/>
    </source>
</evidence>
<feature type="transmembrane region" description="Helical" evidence="9">
    <location>
        <begin position="115"/>
        <end position="133"/>
    </location>
</feature>
<gene>
    <name evidence="10" type="ORF">BpHYR1_000361</name>
</gene>
<feature type="transmembrane region" description="Helical" evidence="9">
    <location>
        <begin position="16"/>
        <end position="36"/>
    </location>
</feature>
<keyword evidence="8" id="KW-1207">Sterol metabolism</keyword>
<comment type="subcellular location">
    <subcellularLocation>
        <location evidence="1">Endoplasmic reticulum membrane</location>
        <topology evidence="1">Multi-pass membrane protein</topology>
    </subcellularLocation>
</comment>
<keyword evidence="4 9" id="KW-0812">Transmembrane</keyword>
<evidence type="ECO:0000313" key="10">
    <source>
        <dbReference type="EMBL" id="RNA06430.1"/>
    </source>
</evidence>
<dbReference type="GO" id="GO:0032869">
    <property type="term" value="P:cellular response to insulin stimulus"/>
    <property type="evidence" value="ECO:0007669"/>
    <property type="project" value="TreeGrafter"/>
</dbReference>
<feature type="transmembrane region" description="Helical" evidence="9">
    <location>
        <begin position="57"/>
        <end position="77"/>
    </location>
</feature>
<dbReference type="PANTHER" id="PTHR15301:SF3">
    <property type="entry name" value="PROTEIN NSG1-RELATED"/>
    <property type="match status" value="1"/>
</dbReference>
<proteinExistence type="inferred from homology"/>
<keyword evidence="11" id="KW-1185">Reference proteome</keyword>
<organism evidence="10 11">
    <name type="scientific">Brachionus plicatilis</name>
    <name type="common">Marine rotifer</name>
    <name type="synonym">Brachionus muelleri</name>
    <dbReference type="NCBI Taxonomy" id="10195"/>
    <lineage>
        <taxon>Eukaryota</taxon>
        <taxon>Metazoa</taxon>
        <taxon>Spiralia</taxon>
        <taxon>Gnathifera</taxon>
        <taxon>Rotifera</taxon>
        <taxon>Eurotatoria</taxon>
        <taxon>Monogononta</taxon>
        <taxon>Pseudotrocha</taxon>
        <taxon>Ploima</taxon>
        <taxon>Brachionidae</taxon>
        <taxon>Brachionus</taxon>
    </lineage>
</organism>
<comment type="caution">
    <text evidence="10">The sequence shown here is derived from an EMBL/GenBank/DDBJ whole genome shotgun (WGS) entry which is preliminary data.</text>
</comment>
<dbReference type="GO" id="GO:0036316">
    <property type="term" value="P:SREBP-SCAP complex retention in endoplasmic reticulum"/>
    <property type="evidence" value="ECO:0007669"/>
    <property type="project" value="TreeGrafter"/>
</dbReference>
<feature type="transmembrane region" description="Helical" evidence="9">
    <location>
        <begin position="172"/>
        <end position="192"/>
    </location>
</feature>
<keyword evidence="3" id="KW-0153">Cholesterol metabolism</keyword>
<dbReference type="OrthoDB" id="205546at2759"/>
<evidence type="ECO:0000256" key="6">
    <source>
        <dbReference type="ARBA" id="ARBA00022989"/>
    </source>
</evidence>
<dbReference type="STRING" id="10195.A0A3M7Q4W7"/>
<keyword evidence="8" id="KW-0443">Lipid metabolism</keyword>
<dbReference type="InterPro" id="IPR025929">
    <property type="entry name" value="INSIG_fam"/>
</dbReference>
<name>A0A3M7Q4W7_BRAPC</name>
<keyword evidence="5" id="KW-0256">Endoplasmic reticulum</keyword>
<evidence type="ECO:0000256" key="4">
    <source>
        <dbReference type="ARBA" id="ARBA00022692"/>
    </source>
</evidence>
<feature type="transmembrane region" description="Helical" evidence="9">
    <location>
        <begin position="139"/>
        <end position="160"/>
    </location>
</feature>
<evidence type="ECO:0000256" key="1">
    <source>
        <dbReference type="ARBA" id="ARBA00004477"/>
    </source>
</evidence>
<evidence type="ECO:0000313" key="11">
    <source>
        <dbReference type="Proteomes" id="UP000276133"/>
    </source>
</evidence>
<keyword evidence="6 9" id="KW-1133">Transmembrane helix</keyword>
<dbReference type="GO" id="GO:0006695">
    <property type="term" value="P:cholesterol biosynthetic process"/>
    <property type="evidence" value="ECO:0007669"/>
    <property type="project" value="TreeGrafter"/>
</dbReference>
<sequence>MKSHHLHDPNMKTPSVLRAFALFTLGTLVGFVLNLLHMEYKTNFSTRSLVYFLQNSWWTLPLCGLAAIYIGFSYSFFDHKFKHTSSDTESMLIIKCFVLFIGINQLCAKIQFSSPVHFIVILTGTCLVFWYWFDHTKVGFLFNSFNALSVIAVVNILRYIGFLNQSKIQFDYLQTCLSCLIFSGGVTFGNIGRLLNFSSIQLTPNVTSERNLHLD</sequence>
<evidence type="ECO:0000256" key="5">
    <source>
        <dbReference type="ARBA" id="ARBA00022824"/>
    </source>
</evidence>
<evidence type="ECO:0000256" key="2">
    <source>
        <dbReference type="ARBA" id="ARBA00007475"/>
    </source>
</evidence>
<dbReference type="Pfam" id="PF07281">
    <property type="entry name" value="INSIG"/>
    <property type="match status" value="1"/>
</dbReference>
<dbReference type="PANTHER" id="PTHR15301">
    <property type="entry name" value="INSULIN-INDUCED GENE 1"/>
    <property type="match status" value="1"/>
</dbReference>
<evidence type="ECO:0000256" key="7">
    <source>
        <dbReference type="ARBA" id="ARBA00023136"/>
    </source>
</evidence>
<dbReference type="GO" id="GO:0032937">
    <property type="term" value="C:SREBP-SCAP-Insig complex"/>
    <property type="evidence" value="ECO:0007669"/>
    <property type="project" value="TreeGrafter"/>
</dbReference>
<evidence type="ECO:0000256" key="9">
    <source>
        <dbReference type="SAM" id="Phobius"/>
    </source>
</evidence>
<dbReference type="Proteomes" id="UP000276133">
    <property type="component" value="Unassembled WGS sequence"/>
</dbReference>